<reference evidence="1" key="1">
    <citation type="submission" date="2017-02" db="UniProtKB">
        <authorList>
            <consortium name="WormBaseParasite"/>
        </authorList>
    </citation>
    <scope>IDENTIFICATION</scope>
</reference>
<proteinExistence type="predicted"/>
<evidence type="ECO:0000313" key="1">
    <source>
        <dbReference type="WBParaSite" id="HPLM_0000528401-mRNA-1"/>
    </source>
</evidence>
<protein>
    <submittedName>
        <fullName evidence="1">Glu_synthase domain-containing protein</fullName>
    </submittedName>
</protein>
<dbReference type="AlphaFoldDB" id="A0A0N4W5M7"/>
<dbReference type="WBParaSite" id="HPLM_0000528401-mRNA-1">
    <property type="protein sequence ID" value="HPLM_0000528401-mRNA-1"/>
    <property type="gene ID" value="HPLM_0000528401"/>
</dbReference>
<accession>A0A0N4W5M7</accession>
<name>A0A0N4W5M7_HAEPC</name>
<organism evidence="1">
    <name type="scientific">Haemonchus placei</name>
    <name type="common">Barber's pole worm</name>
    <dbReference type="NCBI Taxonomy" id="6290"/>
    <lineage>
        <taxon>Eukaryota</taxon>
        <taxon>Metazoa</taxon>
        <taxon>Ecdysozoa</taxon>
        <taxon>Nematoda</taxon>
        <taxon>Chromadorea</taxon>
        <taxon>Rhabditida</taxon>
        <taxon>Rhabditina</taxon>
        <taxon>Rhabditomorpha</taxon>
        <taxon>Strongyloidea</taxon>
        <taxon>Trichostrongylidae</taxon>
        <taxon>Haemonchus</taxon>
    </lineage>
</organism>
<sequence length="107" mass="11795">LRCILRSLGYSPTAAKTAAYFSKTKQPMNFAAFLEIAKEEHNSAAINLPLALASDVQPMLQSTGIQELVWRSSRVDDGGRAIRAIPDARVKLRVQIRDESNNPGAYH</sequence>